<evidence type="ECO:0000313" key="1">
    <source>
        <dbReference type="EMBL" id="KPR42777.1"/>
    </source>
</evidence>
<name>A0AA40TH78_CITFR</name>
<dbReference type="GO" id="GO:0009279">
    <property type="term" value="C:cell outer membrane"/>
    <property type="evidence" value="ECO:0007669"/>
    <property type="project" value="TreeGrafter"/>
</dbReference>
<comment type="caution">
    <text evidence="1">The sequence shown here is derived from an EMBL/GenBank/DDBJ whole genome shotgun (WGS) entry which is preliminary data.</text>
</comment>
<dbReference type="InterPro" id="IPR000015">
    <property type="entry name" value="Fimb_usher"/>
</dbReference>
<dbReference type="EMBL" id="LJEB01000503">
    <property type="protein sequence ID" value="KPR42777.1"/>
    <property type="molecule type" value="Genomic_DNA"/>
</dbReference>
<sequence>QLGYASGWQGISYSLSWSWNESVGISDTDRIVAFNMSIPFSLLSGRRYSRDSAFDRTYATFNANRNSNGQNSWQSGIGGTLLDGRNLSYSVNQGHSSTNGYSGNASANWQAAYGTLGVGYNYDRDQHDYN</sequence>
<protein>
    <recommendedName>
        <fullName evidence="3">Fimbrial biogenesis outer membrane usher protein</fullName>
    </recommendedName>
</protein>
<reference evidence="1 2" key="2">
    <citation type="journal article" date="2017" name="PLoS ONE">
        <title>Genomic and phenotypic characterisation of fluoroquinolone resistance mechanisms in Enterobacteriaceae in Durban, South Africa.</title>
        <authorList>
            <person name="Osei Sekyere J."/>
            <person name="Amoako D.G."/>
        </authorList>
    </citation>
    <scope>NUCLEOTIDE SEQUENCE [LARGE SCALE GENOMIC DNA]</scope>
    <source>
        <strain evidence="1 2">ST62:944112508</strain>
    </source>
</reference>
<dbReference type="GO" id="GO:0015473">
    <property type="term" value="F:fimbrial usher porin activity"/>
    <property type="evidence" value="ECO:0007669"/>
    <property type="project" value="InterPro"/>
</dbReference>
<feature type="non-terminal residue" evidence="1">
    <location>
        <position position="1"/>
    </location>
</feature>
<dbReference type="PANTHER" id="PTHR30451:SF6">
    <property type="entry name" value="OUTER MEMBRANE USHER PROTEIN SFMD"/>
    <property type="match status" value="1"/>
</dbReference>
<reference evidence="2" key="1">
    <citation type="submission" date="2015-09" db="EMBL/GenBank/DDBJ databases">
        <title>Prevalence of NDMs in South Africa.</title>
        <authorList>
            <person name="Osei Sekyere J."/>
            <person name="Govinden U."/>
            <person name="Essack S."/>
            <person name="Haldorsen B."/>
            <person name="Samuelsen O."/>
            <person name="Aasnaes B."/>
            <person name="Sundsfjord A."/>
        </authorList>
    </citation>
    <scope>NUCLEOTIDE SEQUENCE [LARGE SCALE GENOMIC DNA]</scope>
    <source>
        <strain evidence="2">ST62:944112508</strain>
    </source>
</reference>
<evidence type="ECO:0008006" key="3">
    <source>
        <dbReference type="Google" id="ProtNLM"/>
    </source>
</evidence>
<dbReference type="PANTHER" id="PTHR30451">
    <property type="entry name" value="OUTER MEMBRANE USHER PROTEIN"/>
    <property type="match status" value="1"/>
</dbReference>
<dbReference type="GO" id="GO:0009297">
    <property type="term" value="P:pilus assembly"/>
    <property type="evidence" value="ECO:0007669"/>
    <property type="project" value="InterPro"/>
</dbReference>
<evidence type="ECO:0000313" key="2">
    <source>
        <dbReference type="Proteomes" id="UP000050520"/>
    </source>
</evidence>
<dbReference type="RefSeq" id="WP_172724812.1">
    <property type="nucleotide sequence ID" value="NZ_LJEB01000503.1"/>
</dbReference>
<proteinExistence type="predicted"/>
<organism evidence="1 2">
    <name type="scientific">Citrobacter freundii</name>
    <dbReference type="NCBI Taxonomy" id="546"/>
    <lineage>
        <taxon>Bacteria</taxon>
        <taxon>Pseudomonadati</taxon>
        <taxon>Pseudomonadota</taxon>
        <taxon>Gammaproteobacteria</taxon>
        <taxon>Enterobacterales</taxon>
        <taxon>Enterobacteriaceae</taxon>
        <taxon>Citrobacter</taxon>
        <taxon>Citrobacter freundii complex</taxon>
    </lineage>
</organism>
<dbReference type="Proteomes" id="UP000050520">
    <property type="component" value="Unassembled WGS sequence"/>
</dbReference>
<dbReference type="Pfam" id="PF00577">
    <property type="entry name" value="Usher"/>
    <property type="match status" value="1"/>
</dbReference>
<accession>A0AA40TH78</accession>
<feature type="non-terminal residue" evidence="1">
    <location>
        <position position="130"/>
    </location>
</feature>
<gene>
    <name evidence="1" type="ORF">AN672_30430</name>
</gene>
<dbReference type="AlphaFoldDB" id="A0AA40TH78"/>